<dbReference type="PANTHER" id="PTHR43105">
    <property type="entry name" value="RESPIRATORY NITRATE REDUCTASE"/>
    <property type="match status" value="1"/>
</dbReference>
<keyword evidence="5" id="KW-0411">Iron-sulfur</keyword>
<comment type="caution">
    <text evidence="7">The sequence shown here is derived from an EMBL/GenBank/DDBJ whole genome shotgun (WGS) entry which is preliminary data.</text>
</comment>
<keyword evidence="4" id="KW-0408">Iron</keyword>
<keyword evidence="3" id="KW-0560">Oxidoreductase</keyword>
<evidence type="ECO:0000256" key="4">
    <source>
        <dbReference type="ARBA" id="ARBA00023004"/>
    </source>
</evidence>
<protein>
    <recommendedName>
        <fullName evidence="6">4Fe-4S Mo/W bis-MGD-type domain-containing protein</fullName>
    </recommendedName>
</protein>
<dbReference type="SMART" id="SM00926">
    <property type="entry name" value="Molybdop_Fe4S4"/>
    <property type="match status" value="1"/>
</dbReference>
<evidence type="ECO:0000256" key="2">
    <source>
        <dbReference type="ARBA" id="ARBA00022723"/>
    </source>
</evidence>
<keyword evidence="2" id="KW-0479">Metal-binding</keyword>
<dbReference type="Pfam" id="PF04879">
    <property type="entry name" value="Molybdop_Fe4S4"/>
    <property type="match status" value="1"/>
</dbReference>
<dbReference type="PANTHER" id="PTHR43105:SF9">
    <property type="entry name" value="NADPH-FE(3+) OXIDOREDUCTASE SUBUNIT ALPHA"/>
    <property type="match status" value="1"/>
</dbReference>
<dbReference type="Proteomes" id="UP000036449">
    <property type="component" value="Unassembled WGS sequence"/>
</dbReference>
<name>A0A0J6VE37_9HYPH</name>
<organism evidence="7 8">
    <name type="scientific">Methylobacterium tarhaniae</name>
    <dbReference type="NCBI Taxonomy" id="1187852"/>
    <lineage>
        <taxon>Bacteria</taxon>
        <taxon>Pseudomonadati</taxon>
        <taxon>Pseudomonadota</taxon>
        <taxon>Alphaproteobacteria</taxon>
        <taxon>Hyphomicrobiales</taxon>
        <taxon>Methylobacteriaceae</taxon>
        <taxon>Methylobacterium</taxon>
    </lineage>
</organism>
<feature type="domain" description="4Fe-4S Mo/W bis-MGD-type" evidence="6">
    <location>
        <begin position="12"/>
        <end position="68"/>
    </location>
</feature>
<evidence type="ECO:0000313" key="7">
    <source>
        <dbReference type="EMBL" id="KMO37336.1"/>
    </source>
</evidence>
<proteinExistence type="predicted"/>
<dbReference type="PROSITE" id="PS00551">
    <property type="entry name" value="MOLYBDOPTERIN_PROK_1"/>
    <property type="match status" value="1"/>
</dbReference>
<dbReference type="GO" id="GO:0016020">
    <property type="term" value="C:membrane"/>
    <property type="evidence" value="ECO:0007669"/>
    <property type="project" value="TreeGrafter"/>
</dbReference>
<dbReference type="InterPro" id="IPR027467">
    <property type="entry name" value="MopterinOxRdtase_cofactor_BS"/>
</dbReference>
<dbReference type="InterPro" id="IPR050123">
    <property type="entry name" value="Prok_molybdopt-oxidoreductase"/>
</dbReference>
<dbReference type="GO" id="GO:0051539">
    <property type="term" value="F:4 iron, 4 sulfur cluster binding"/>
    <property type="evidence" value="ECO:0007669"/>
    <property type="project" value="UniProtKB-KW"/>
</dbReference>
<evidence type="ECO:0000313" key="8">
    <source>
        <dbReference type="Proteomes" id="UP000036449"/>
    </source>
</evidence>
<gene>
    <name evidence="7" type="ORF">VQ03_19050</name>
</gene>
<dbReference type="GO" id="GO:0016491">
    <property type="term" value="F:oxidoreductase activity"/>
    <property type="evidence" value="ECO:0007669"/>
    <property type="project" value="UniProtKB-KW"/>
</dbReference>
<reference evidence="7 8" key="1">
    <citation type="submission" date="2015-03" db="EMBL/GenBank/DDBJ databases">
        <title>Genome sequencing of Methylobacterium tarhaniae DSM 25844.</title>
        <authorList>
            <person name="Chaudhry V."/>
            <person name="Patil P.B."/>
        </authorList>
    </citation>
    <scope>NUCLEOTIDE SEQUENCE [LARGE SCALE GENOMIC DNA]</scope>
    <source>
        <strain evidence="7 8">DSM 25844</strain>
    </source>
</reference>
<dbReference type="GO" id="GO:0046872">
    <property type="term" value="F:metal ion binding"/>
    <property type="evidence" value="ECO:0007669"/>
    <property type="project" value="UniProtKB-KW"/>
</dbReference>
<dbReference type="PROSITE" id="PS51669">
    <property type="entry name" value="4FE4S_MOW_BIS_MGD"/>
    <property type="match status" value="1"/>
</dbReference>
<dbReference type="InterPro" id="IPR006963">
    <property type="entry name" value="Mopterin_OxRdtase_4Fe-4S_dom"/>
</dbReference>
<accession>A0A0J6VE37</accession>
<evidence type="ECO:0000256" key="5">
    <source>
        <dbReference type="ARBA" id="ARBA00023014"/>
    </source>
</evidence>
<evidence type="ECO:0000256" key="1">
    <source>
        <dbReference type="ARBA" id="ARBA00022485"/>
    </source>
</evidence>
<keyword evidence="8" id="KW-1185">Reference proteome</keyword>
<evidence type="ECO:0000256" key="3">
    <source>
        <dbReference type="ARBA" id="ARBA00023002"/>
    </source>
</evidence>
<keyword evidence="1" id="KW-0004">4Fe-4S</keyword>
<evidence type="ECO:0000259" key="6">
    <source>
        <dbReference type="PROSITE" id="PS51669"/>
    </source>
</evidence>
<dbReference type="Gene3D" id="3.30.200.210">
    <property type="match status" value="1"/>
</dbReference>
<sequence>MNLHVPALTPEAAPVRTTCPYCGVGCGVLARPDGQGGASVAGDPQHPANFGRLCSKGSALGETLSLDDRVLHPEIAGRRASWGEALDAVAEGFRRTIAAHGPDS</sequence>
<feature type="non-terminal residue" evidence="7">
    <location>
        <position position="104"/>
    </location>
</feature>
<dbReference type="SUPFAM" id="SSF53706">
    <property type="entry name" value="Formate dehydrogenase/DMSO reductase, domains 1-3"/>
    <property type="match status" value="1"/>
</dbReference>
<dbReference type="AlphaFoldDB" id="A0A0J6VE37"/>
<dbReference type="EMBL" id="LABZ01000134">
    <property type="protein sequence ID" value="KMO37336.1"/>
    <property type="molecule type" value="Genomic_DNA"/>
</dbReference>